<keyword evidence="3 10" id="KW-1134">Transmembrane beta strand</keyword>
<comment type="similarity">
    <text evidence="10 11">Belongs to the TonB-dependent receptor family.</text>
</comment>
<feature type="domain" description="TonB-dependent receptor-like beta-barrel" evidence="13">
    <location>
        <begin position="236"/>
        <end position="741"/>
    </location>
</feature>
<dbReference type="OrthoDB" id="1109239at2"/>
<gene>
    <name evidence="15" type="ORF">C900_05482</name>
</gene>
<dbReference type="SUPFAM" id="SSF49464">
    <property type="entry name" value="Carboxypeptidase regulatory domain-like"/>
    <property type="match status" value="1"/>
</dbReference>
<dbReference type="Gene3D" id="2.40.170.20">
    <property type="entry name" value="TonB-dependent receptor, beta-barrel domain"/>
    <property type="match status" value="1"/>
</dbReference>
<evidence type="ECO:0000256" key="5">
    <source>
        <dbReference type="ARBA" id="ARBA00022729"/>
    </source>
</evidence>
<evidence type="ECO:0000256" key="1">
    <source>
        <dbReference type="ARBA" id="ARBA00004571"/>
    </source>
</evidence>
<evidence type="ECO:0000313" key="15">
    <source>
        <dbReference type="EMBL" id="ELR69093.1"/>
    </source>
</evidence>
<evidence type="ECO:0000256" key="6">
    <source>
        <dbReference type="ARBA" id="ARBA00023077"/>
    </source>
</evidence>
<dbReference type="eggNOG" id="COG4771">
    <property type="taxonomic scope" value="Bacteria"/>
</dbReference>
<dbReference type="PROSITE" id="PS52016">
    <property type="entry name" value="TONB_DEPENDENT_REC_3"/>
    <property type="match status" value="1"/>
</dbReference>
<evidence type="ECO:0000256" key="11">
    <source>
        <dbReference type="RuleBase" id="RU003357"/>
    </source>
</evidence>
<evidence type="ECO:0000256" key="7">
    <source>
        <dbReference type="ARBA" id="ARBA00023136"/>
    </source>
</evidence>
<dbReference type="InterPro" id="IPR039426">
    <property type="entry name" value="TonB-dep_rcpt-like"/>
</dbReference>
<feature type="signal peptide" evidence="12">
    <location>
        <begin position="1"/>
        <end position="20"/>
    </location>
</feature>
<feature type="chain" id="PRO_5003994048" evidence="12">
    <location>
        <begin position="21"/>
        <end position="774"/>
    </location>
</feature>
<dbReference type="Proteomes" id="UP000011135">
    <property type="component" value="Unassembled WGS sequence"/>
</dbReference>
<evidence type="ECO:0000256" key="9">
    <source>
        <dbReference type="ARBA" id="ARBA00023237"/>
    </source>
</evidence>
<evidence type="ECO:0000256" key="12">
    <source>
        <dbReference type="SAM" id="SignalP"/>
    </source>
</evidence>
<dbReference type="Pfam" id="PF13715">
    <property type="entry name" value="CarbopepD_reg_2"/>
    <property type="match status" value="1"/>
</dbReference>
<evidence type="ECO:0000256" key="10">
    <source>
        <dbReference type="PROSITE-ProRule" id="PRU01360"/>
    </source>
</evidence>
<proteinExistence type="inferred from homology"/>
<dbReference type="InterPro" id="IPR000531">
    <property type="entry name" value="Beta-barrel_TonB"/>
</dbReference>
<dbReference type="InterPro" id="IPR037066">
    <property type="entry name" value="Plug_dom_sf"/>
</dbReference>
<keyword evidence="2 10" id="KW-0813">Transport</keyword>
<dbReference type="GO" id="GO:0009279">
    <property type="term" value="C:cell outer membrane"/>
    <property type="evidence" value="ECO:0007669"/>
    <property type="project" value="UniProtKB-SubCell"/>
</dbReference>
<keyword evidence="16" id="KW-1185">Reference proteome</keyword>
<dbReference type="PANTHER" id="PTHR30069:SF29">
    <property type="entry name" value="HEMOGLOBIN AND HEMOGLOBIN-HAPTOGLOBIN-BINDING PROTEIN 1-RELATED"/>
    <property type="match status" value="1"/>
</dbReference>
<organism evidence="15 16">
    <name type="scientific">Fulvivirga imtechensis AK7</name>
    <dbReference type="NCBI Taxonomy" id="1237149"/>
    <lineage>
        <taxon>Bacteria</taxon>
        <taxon>Pseudomonadati</taxon>
        <taxon>Bacteroidota</taxon>
        <taxon>Cytophagia</taxon>
        <taxon>Cytophagales</taxon>
        <taxon>Fulvivirgaceae</taxon>
        <taxon>Fulvivirga</taxon>
    </lineage>
</organism>
<dbReference type="InterPro" id="IPR008969">
    <property type="entry name" value="CarboxyPept-like_regulatory"/>
</dbReference>
<feature type="domain" description="TonB-dependent receptor plug" evidence="14">
    <location>
        <begin position="123"/>
        <end position="224"/>
    </location>
</feature>
<dbReference type="PANTHER" id="PTHR30069">
    <property type="entry name" value="TONB-DEPENDENT OUTER MEMBRANE RECEPTOR"/>
    <property type="match status" value="1"/>
</dbReference>
<dbReference type="InterPro" id="IPR036942">
    <property type="entry name" value="Beta-barrel_TonB_sf"/>
</dbReference>
<protein>
    <submittedName>
        <fullName evidence="15">TonB-dependent receptor</fullName>
    </submittedName>
</protein>
<evidence type="ECO:0000256" key="2">
    <source>
        <dbReference type="ARBA" id="ARBA00022448"/>
    </source>
</evidence>
<dbReference type="GO" id="GO:0015344">
    <property type="term" value="F:siderophore uptake transmembrane transporter activity"/>
    <property type="evidence" value="ECO:0007669"/>
    <property type="project" value="TreeGrafter"/>
</dbReference>
<evidence type="ECO:0000256" key="4">
    <source>
        <dbReference type="ARBA" id="ARBA00022692"/>
    </source>
</evidence>
<dbReference type="Pfam" id="PF00593">
    <property type="entry name" value="TonB_dep_Rec_b-barrel"/>
    <property type="match status" value="1"/>
</dbReference>
<keyword evidence="4 10" id="KW-0812">Transmembrane</keyword>
<evidence type="ECO:0000256" key="8">
    <source>
        <dbReference type="ARBA" id="ARBA00023170"/>
    </source>
</evidence>
<dbReference type="GO" id="GO:0044718">
    <property type="term" value="P:siderophore transmembrane transport"/>
    <property type="evidence" value="ECO:0007669"/>
    <property type="project" value="TreeGrafter"/>
</dbReference>
<keyword evidence="8 15" id="KW-0675">Receptor</keyword>
<dbReference type="Pfam" id="PF07715">
    <property type="entry name" value="Plug"/>
    <property type="match status" value="1"/>
</dbReference>
<comment type="subcellular location">
    <subcellularLocation>
        <location evidence="1 10">Cell outer membrane</location>
        <topology evidence="1 10">Multi-pass membrane protein</topology>
    </subcellularLocation>
</comment>
<keyword evidence="6 11" id="KW-0798">TonB box</keyword>
<dbReference type="SUPFAM" id="SSF56935">
    <property type="entry name" value="Porins"/>
    <property type="match status" value="1"/>
</dbReference>
<dbReference type="RefSeq" id="WP_009582576.1">
    <property type="nucleotide sequence ID" value="NZ_AMZN01000084.1"/>
</dbReference>
<dbReference type="Gene3D" id="2.170.130.10">
    <property type="entry name" value="TonB-dependent receptor, plug domain"/>
    <property type="match status" value="1"/>
</dbReference>
<sequence>MRLICIMCIAAWALPVSLHGQSSFIFSISGKVTDSSGSPLIAVNVTLEGSNRGTATDEHGKFIFTNIPSGEYVLSFSAIGFSKQKLTMTVEKESQSINIKLVENIRQLSPVVVTATRNDRVASDIPVKVSTIDKQQIQQTGSLRLNDILAEQTGLTIINDHGAGLQVQGLDSDYTLLLINGEPVIGRTAGTLDLNRITVGNIKQVEIVKGPGSSLYGSEALAGVVNIITDRASGTGGSAALRYGSNNTTDLALEGQYKSEKSGLYLFGNRYSTNGYDLSKDVFGQTVDPFSSHTLGSTFDYNFSSKTNFSINGKYFTETQQSKFKTGTQQQTVIGAGEVTEWSINPKLTHSHNDQLKLTFRFYGTTYNTESLLEYKTTGEVYDRTSFGQSLYKPELQAEYFVNARNIITGGVGNTWEAVEATRYQSRQHFSNTYLFGQYEWLPLDRLNITAGARIDMHSAYQSQLSPKVALKYDVLPWLSIRGVAGVGFKAPDFRQLYLNFTNSVAGYSVFGAGVVTAEVESMQTQGLITEILTDLKQFHDLKAESSLSFNLEFLTQLSSTWSASVNLFQNNISNLIETVTVARKTNGQAVFSYLNKDEVYTQGFESDMSYSPAQSLRLSVGYQYLVAKDRETLSNLNDGNIYARDPDTQETYRVSKSEYGGLFNRSKHTANVKAFYHHAKSGWGASLRINYRSRYGFADRNGNGILDIDQEYINGYATVNTSITKIIGEVISIQAGCDNLFDYKNPEYITSLPGRLFWGTVRMNIKSKNKNKP</sequence>
<evidence type="ECO:0000256" key="3">
    <source>
        <dbReference type="ARBA" id="ARBA00022452"/>
    </source>
</evidence>
<name>L8JLG4_9BACT</name>
<keyword evidence="7 10" id="KW-0472">Membrane</keyword>
<keyword evidence="9 10" id="KW-0998">Cell outer membrane</keyword>
<evidence type="ECO:0000259" key="13">
    <source>
        <dbReference type="Pfam" id="PF00593"/>
    </source>
</evidence>
<dbReference type="STRING" id="1237149.C900_05482"/>
<evidence type="ECO:0000259" key="14">
    <source>
        <dbReference type="Pfam" id="PF07715"/>
    </source>
</evidence>
<dbReference type="PATRIC" id="fig|1237149.3.peg.4864"/>
<dbReference type="CDD" id="cd01347">
    <property type="entry name" value="ligand_gated_channel"/>
    <property type="match status" value="1"/>
</dbReference>
<dbReference type="EMBL" id="AMZN01000084">
    <property type="protein sequence ID" value="ELR69093.1"/>
    <property type="molecule type" value="Genomic_DNA"/>
</dbReference>
<dbReference type="AlphaFoldDB" id="L8JLG4"/>
<comment type="caution">
    <text evidence="15">The sequence shown here is derived from an EMBL/GenBank/DDBJ whole genome shotgun (WGS) entry which is preliminary data.</text>
</comment>
<reference evidence="15 16" key="1">
    <citation type="submission" date="2012-12" db="EMBL/GenBank/DDBJ databases">
        <title>Genome assembly of Fulvivirga imtechensis AK7.</title>
        <authorList>
            <person name="Nupur N."/>
            <person name="Khatri I."/>
            <person name="Kumar R."/>
            <person name="Subramanian S."/>
            <person name="Pinnaka A."/>
        </authorList>
    </citation>
    <scope>NUCLEOTIDE SEQUENCE [LARGE SCALE GENOMIC DNA]</scope>
    <source>
        <strain evidence="15 16">AK7</strain>
    </source>
</reference>
<dbReference type="Gene3D" id="2.60.40.1120">
    <property type="entry name" value="Carboxypeptidase-like, regulatory domain"/>
    <property type="match status" value="1"/>
</dbReference>
<dbReference type="InterPro" id="IPR012910">
    <property type="entry name" value="Plug_dom"/>
</dbReference>
<evidence type="ECO:0000313" key="16">
    <source>
        <dbReference type="Proteomes" id="UP000011135"/>
    </source>
</evidence>
<accession>L8JLG4</accession>
<keyword evidence="5 12" id="KW-0732">Signal</keyword>